<dbReference type="Proteomes" id="UP000033774">
    <property type="component" value="Unassembled WGS sequence"/>
</dbReference>
<evidence type="ECO:0000313" key="2">
    <source>
        <dbReference type="Proteomes" id="UP000033774"/>
    </source>
</evidence>
<comment type="caution">
    <text evidence="1">The sequence shown here is derived from an EMBL/GenBank/DDBJ whole genome shotgun (WGS) entry which is preliminary data.</text>
</comment>
<reference evidence="1 2" key="1">
    <citation type="submission" date="2015-03" db="EMBL/GenBank/DDBJ databases">
        <title>Draft genome sequence of Elstera litoralis.</title>
        <authorList>
            <person name="Rahalkar M.C."/>
            <person name="Dhakephalkar P.K."/>
            <person name="Pore S.D."/>
            <person name="Arora P."/>
            <person name="Kapse N.G."/>
            <person name="Pandit P.S."/>
        </authorList>
    </citation>
    <scope>NUCLEOTIDE SEQUENCE [LARGE SCALE GENOMIC DNA]</scope>
    <source>
        <strain evidence="1 2">Dia-1</strain>
    </source>
</reference>
<accession>A0A0F3ISB5</accession>
<protein>
    <recommendedName>
        <fullName evidence="3">Hydrophobe/amphiphile efflux-1 family RND transporter</fullName>
    </recommendedName>
</protein>
<dbReference type="PANTHER" id="PTHR32063:SF11">
    <property type="entry name" value="CATION OR DRUG EFFLUX SYSTEM PROTEIN"/>
    <property type="match status" value="1"/>
</dbReference>
<dbReference type="GO" id="GO:0005886">
    <property type="term" value="C:plasma membrane"/>
    <property type="evidence" value="ECO:0007669"/>
    <property type="project" value="TreeGrafter"/>
</dbReference>
<gene>
    <name evidence="1" type="ORF">VZ95_10410</name>
</gene>
<evidence type="ECO:0000313" key="1">
    <source>
        <dbReference type="EMBL" id="KJV09615.1"/>
    </source>
</evidence>
<feature type="non-terminal residue" evidence="1">
    <location>
        <position position="147"/>
    </location>
</feature>
<dbReference type="PRINTS" id="PR00702">
    <property type="entry name" value="ACRIFLAVINRP"/>
</dbReference>
<organism evidence="1 2">
    <name type="scientific">Elstera litoralis</name>
    <dbReference type="NCBI Taxonomy" id="552518"/>
    <lineage>
        <taxon>Bacteria</taxon>
        <taxon>Pseudomonadati</taxon>
        <taxon>Pseudomonadota</taxon>
        <taxon>Alphaproteobacteria</taxon>
        <taxon>Rhodospirillales</taxon>
        <taxon>Rhodospirillaceae</taxon>
        <taxon>Elstera</taxon>
    </lineage>
</organism>
<keyword evidence="2" id="KW-1185">Reference proteome</keyword>
<proteinExistence type="predicted"/>
<dbReference type="PANTHER" id="PTHR32063">
    <property type="match status" value="1"/>
</dbReference>
<dbReference type="SUPFAM" id="SSF82693">
    <property type="entry name" value="Multidrug efflux transporter AcrB pore domain, PN1, PN2, PC1 and PC2 subdomains"/>
    <property type="match status" value="1"/>
</dbReference>
<name>A0A0F3ISB5_9PROT</name>
<dbReference type="FunFam" id="3.30.70.1430:FF:000001">
    <property type="entry name" value="Efflux pump membrane transporter"/>
    <property type="match status" value="1"/>
</dbReference>
<dbReference type="Gene3D" id="1.20.1640.10">
    <property type="entry name" value="Multidrug efflux transporter AcrB transmembrane domain"/>
    <property type="match status" value="1"/>
</dbReference>
<dbReference type="GO" id="GO:0042910">
    <property type="term" value="F:xenobiotic transmembrane transporter activity"/>
    <property type="evidence" value="ECO:0007669"/>
    <property type="project" value="TreeGrafter"/>
</dbReference>
<dbReference type="Gene3D" id="3.30.70.1430">
    <property type="entry name" value="Multidrug efflux transporter AcrB pore domain"/>
    <property type="match status" value="1"/>
</dbReference>
<dbReference type="RefSeq" id="WP_045775779.1">
    <property type="nucleotide sequence ID" value="NZ_LAJY01000248.1"/>
</dbReference>
<evidence type="ECO:0008006" key="3">
    <source>
        <dbReference type="Google" id="ProtNLM"/>
    </source>
</evidence>
<dbReference type="Gene3D" id="3.30.70.1320">
    <property type="entry name" value="Multidrug efflux transporter AcrB pore domain like"/>
    <property type="match status" value="1"/>
</dbReference>
<sequence>MRFTHFFIDHPIFATVLSIILTIAGGIAQTRLPVAEYPEIAPPTVNITAAYPGADARVVADTVATPIEQEVNGVDGMLYISSQSTGDGRLSVNVVFKPGTNIDQAQVLVQNRVSIAEPRLPEEVRRLGVNVLKSSPDLMMVVHMLSP</sequence>
<dbReference type="InterPro" id="IPR001036">
    <property type="entry name" value="Acrflvin-R"/>
</dbReference>
<dbReference type="Pfam" id="PF00873">
    <property type="entry name" value="ACR_tran"/>
    <property type="match status" value="1"/>
</dbReference>
<dbReference type="EMBL" id="LAJY01000248">
    <property type="protein sequence ID" value="KJV09615.1"/>
    <property type="molecule type" value="Genomic_DNA"/>
</dbReference>
<dbReference type="AlphaFoldDB" id="A0A0F3ISB5"/>